<evidence type="ECO:0000256" key="8">
    <source>
        <dbReference type="HAMAP-Rule" id="MF_00027"/>
    </source>
</evidence>
<comment type="function">
    <text evidence="8">Catalyzes the ATP-dependent amidation of the two carboxylate groups at positions a and c of cobyrinate, using either L-glutamine or ammonia as the nitrogen source. Involved in the biosynthesis of the unique nickel-containing tetrapyrrole coenzyme F430, the prosthetic group of methyl-coenzyme M reductase (MCR), which plays a key role in methanogenesis and anaerobic methane oxidation. Catalyzes the ATP-dependent amidation of the two carboxylate groups at positions a and c of Ni-sirohydrochlorin, using L-glutamine or ammonia as the nitrogen source.</text>
</comment>
<keyword evidence="3 8" id="KW-0436">Ligase</keyword>
<comment type="similarity">
    <text evidence="8">Belongs to the CobB/CbiA family.</text>
</comment>
<dbReference type="EC" id="6.3.5.11" evidence="8"/>
<keyword evidence="8" id="KW-0484">Methanogenesis</keyword>
<dbReference type="GO" id="GO:0042242">
    <property type="term" value="F:cobyrinic acid a,c-diamide synthase activity"/>
    <property type="evidence" value="ECO:0007669"/>
    <property type="project" value="UniProtKB-UniRule"/>
</dbReference>
<evidence type="ECO:0000259" key="10">
    <source>
        <dbReference type="Pfam" id="PF07685"/>
    </source>
</evidence>
<evidence type="ECO:0000256" key="7">
    <source>
        <dbReference type="ARBA" id="ARBA00022962"/>
    </source>
</evidence>
<keyword evidence="6 8" id="KW-0460">Magnesium</keyword>
<dbReference type="AlphaFoldDB" id="A0A811TCW7"/>
<comment type="domain">
    <text evidence="8">Comprises of two domains. The C-terminal domain contains the binding site for glutamine and catalyzes the hydrolysis of this substrate to glutamate and ammonia. The N-terminal domain is anticipated to bind ATP, and cobyrinate or Ni-sirohydrochlorin, and catalyzes the ultimate synthesis of the diamide product. The ammonia produced via the glutaminase domain is probably translocated to the adjacent domain via a molecular tunnel, where it reacts with an activated intermediate.</text>
</comment>
<evidence type="ECO:0000256" key="3">
    <source>
        <dbReference type="ARBA" id="ARBA00022598"/>
    </source>
</evidence>
<dbReference type="UniPathway" id="UPA00148">
    <property type="reaction ID" value="UER00231"/>
</dbReference>
<dbReference type="InterPro" id="IPR011698">
    <property type="entry name" value="GATase_3"/>
</dbReference>
<evidence type="ECO:0000256" key="1">
    <source>
        <dbReference type="ARBA" id="ARBA00001946"/>
    </source>
</evidence>
<dbReference type="PROSITE" id="PS51274">
    <property type="entry name" value="GATASE_COBBQ"/>
    <property type="match status" value="1"/>
</dbReference>
<comment type="cofactor">
    <cofactor evidence="1 8">
        <name>Mg(2+)</name>
        <dbReference type="ChEBI" id="CHEBI:18420"/>
    </cofactor>
</comment>
<comment type="caution">
    <text evidence="11">The sequence shown here is derived from an EMBL/GenBank/DDBJ whole genome shotgun (WGS) entry which is preliminary data.</text>
</comment>
<evidence type="ECO:0000256" key="4">
    <source>
        <dbReference type="ARBA" id="ARBA00022741"/>
    </source>
</evidence>
<dbReference type="EC" id="6.3.5.12" evidence="8"/>
<evidence type="ECO:0000259" key="9">
    <source>
        <dbReference type="Pfam" id="PF01656"/>
    </source>
</evidence>
<feature type="site" description="Increases nucleophilicity of active site Cys" evidence="8">
    <location>
        <position position="427"/>
    </location>
</feature>
<dbReference type="EMBL" id="CAJHIR010000040">
    <property type="protein sequence ID" value="CAD6494221.1"/>
    <property type="molecule type" value="Genomic_DNA"/>
</dbReference>
<organism evidence="11 12">
    <name type="scientific">Candidatus Argoarchaeum ethanivorans</name>
    <dbReference type="NCBI Taxonomy" id="2608793"/>
    <lineage>
        <taxon>Archaea</taxon>
        <taxon>Methanobacteriati</taxon>
        <taxon>Methanobacteriota</taxon>
        <taxon>Stenosarchaea group</taxon>
        <taxon>Methanomicrobia</taxon>
        <taxon>Methanosarcinales</taxon>
        <taxon>Methanosarcinales incertae sedis</taxon>
        <taxon>GOM Arc I cluster</taxon>
        <taxon>Candidatus Argoarchaeum</taxon>
    </lineage>
</organism>
<feature type="active site" description="Nucleophile" evidence="8">
    <location>
        <position position="325"/>
    </location>
</feature>
<dbReference type="Gene3D" id="3.40.50.300">
    <property type="entry name" value="P-loop containing nucleotide triphosphate hydrolases"/>
    <property type="match status" value="1"/>
</dbReference>
<name>A0A811TCW7_9EURY</name>
<dbReference type="GO" id="GO:0005524">
    <property type="term" value="F:ATP binding"/>
    <property type="evidence" value="ECO:0007669"/>
    <property type="project" value="UniProtKB-UniRule"/>
</dbReference>
<protein>
    <recommendedName>
        <fullName evidence="8">Cobyrinate a,c-diamide synthase</fullName>
        <ecNumber evidence="8">6.3.5.11</ecNumber>
    </recommendedName>
    <alternativeName>
        <fullName evidence="8">Cobyrinic acid a,c-diamide synthetase</fullName>
    </alternativeName>
    <alternativeName>
        <fullName evidence="8">Ni-sirohydrochlorin a,c-diamide synthase</fullName>
        <ecNumber evidence="8">6.3.5.12</ecNumber>
    </alternativeName>
    <alternativeName>
        <fullName evidence="8">Ni-sirohydrochlorin a,c-diamide synthetase</fullName>
    </alternativeName>
</protein>
<comment type="pathway">
    <text evidence="8">Cofactor biosynthesis; adenosylcobalamin biosynthesis; cob(II)yrinate a,c-diamide from sirohydrochlorin (anaerobic route): step 10/10.</text>
</comment>
<accession>A0A811TCW7</accession>
<proteinExistence type="inferred from homology"/>
<sequence length="448" mass="48953">MIPGIIIAGTSSGSGKTTIATGIMAALSQDHTVQAFKVGPDFIDPTHHTAITNRASRNLDTYMMGEHGVIVSFNRAASDADIAVVEGVMGLFDGLEGELASTAHVAKTLHLPVILVVDAKGMGQSAAAVINGYASFDPQLTLSGIILNRVGSPRHTEIIIEALRKAHIKIPVIGAVPKNPQIHTPSRHLGLHMAYETTASSEAQQLARIIREHVDLKQLLEIAKTADTQEVAVEKEDAASQVRDVTIGIAFDESFCFYYHDTFDHLRRYAQLEFFSPMKEELPDVDGLYLGGGYPELYAEALAGSGVREQIKKAACDGMPIYGECGALLYLGKTLEIEHNTYSMCGVFDVMSKMTGRLQALGYTNAHTINDNILTKKGATLLGHEFHYSTTSCEHDQRFAYEMKRGKGVSNGFDGLIYERTLASYTHIHPSNTPFDGFIEQCKKYKRE</sequence>
<dbReference type="InterPro" id="IPR004484">
    <property type="entry name" value="CbiA/CobB_synth"/>
</dbReference>
<feature type="domain" description="CobQ/CobB/MinD/ParA nucleotide binding" evidence="9">
    <location>
        <begin position="5"/>
        <end position="188"/>
    </location>
</feature>
<comment type="catalytic activity">
    <reaction evidence="8">
        <text>Ni-sirohydrochlorin + 2 L-glutamine + 2 ATP + 2 H2O = Ni-sirohydrochlorin a,c-diamide + 2 L-glutamate + 2 ADP + 2 phosphate + 2 H(+)</text>
        <dbReference type="Rhea" id="RHEA:52896"/>
        <dbReference type="ChEBI" id="CHEBI:15377"/>
        <dbReference type="ChEBI" id="CHEBI:15378"/>
        <dbReference type="ChEBI" id="CHEBI:29985"/>
        <dbReference type="ChEBI" id="CHEBI:30616"/>
        <dbReference type="ChEBI" id="CHEBI:43474"/>
        <dbReference type="ChEBI" id="CHEBI:58359"/>
        <dbReference type="ChEBI" id="CHEBI:136841"/>
        <dbReference type="ChEBI" id="CHEBI:136887"/>
        <dbReference type="ChEBI" id="CHEBI:456216"/>
        <dbReference type="EC" id="6.3.5.12"/>
    </reaction>
</comment>
<evidence type="ECO:0000256" key="5">
    <source>
        <dbReference type="ARBA" id="ARBA00022840"/>
    </source>
</evidence>
<reference evidence="11" key="1">
    <citation type="submission" date="2020-10" db="EMBL/GenBank/DDBJ databases">
        <authorList>
            <person name="Hahn C.J."/>
            <person name="Laso-Perez R."/>
            <person name="Vulcano F."/>
            <person name="Vaziourakis K.-M."/>
            <person name="Stokke R."/>
            <person name="Steen I.H."/>
            <person name="Teske A."/>
            <person name="Boetius A."/>
            <person name="Liebeke M."/>
            <person name="Amann R."/>
            <person name="Knittel K."/>
        </authorList>
    </citation>
    <scope>NUCLEOTIDE SEQUENCE</scope>
    <source>
        <strain evidence="11">Gfbio:e3339647-f889-4370-9287-4fb5cb688e4c:AG392J18_GoMArc1</strain>
    </source>
</reference>
<dbReference type="NCBIfam" id="NF002204">
    <property type="entry name" value="PRK01077.1"/>
    <property type="match status" value="1"/>
</dbReference>
<dbReference type="Gene3D" id="3.40.50.880">
    <property type="match status" value="1"/>
</dbReference>
<comment type="miscellaneous">
    <text evidence="8">The a and c carboxylates of cobyrinate and Ni-sirohydrochlorin are activated for nucleophilic attack via formation of a phosphorylated intermediate by ATP. CbiA catalyzes first the amidation of the c-carboxylate, and then that of the a-carboxylate.</text>
</comment>
<dbReference type="InterPro" id="IPR027417">
    <property type="entry name" value="P-loop_NTPase"/>
</dbReference>
<keyword evidence="2 8" id="KW-0169">Cobalamin biosynthesis</keyword>
<keyword evidence="7 8" id="KW-0315">Glutamine amidotransferase</keyword>
<dbReference type="SUPFAM" id="SSF52317">
    <property type="entry name" value="Class I glutamine amidotransferase-like"/>
    <property type="match status" value="1"/>
</dbReference>
<dbReference type="GO" id="GO:0009236">
    <property type="term" value="P:cobalamin biosynthetic process"/>
    <property type="evidence" value="ECO:0007669"/>
    <property type="project" value="UniProtKB-UniRule"/>
</dbReference>
<gene>
    <name evidence="8 11" type="primary">cbiA</name>
    <name evidence="8" type="synonym">cfbB</name>
    <name evidence="11" type="ORF">LAKADJCE_00672</name>
</gene>
<dbReference type="Proteomes" id="UP000612009">
    <property type="component" value="Unassembled WGS sequence"/>
</dbReference>
<comment type="catalytic activity">
    <reaction evidence="8">
        <text>cob(II)yrinate + 2 L-glutamine + 2 ATP + 2 H2O = cob(II)yrinate a,c diamide + 2 L-glutamate + 2 ADP + 2 phosphate + 2 H(+)</text>
        <dbReference type="Rhea" id="RHEA:26289"/>
        <dbReference type="ChEBI" id="CHEBI:15377"/>
        <dbReference type="ChEBI" id="CHEBI:15378"/>
        <dbReference type="ChEBI" id="CHEBI:29985"/>
        <dbReference type="ChEBI" id="CHEBI:30616"/>
        <dbReference type="ChEBI" id="CHEBI:43474"/>
        <dbReference type="ChEBI" id="CHEBI:58359"/>
        <dbReference type="ChEBI" id="CHEBI:58537"/>
        <dbReference type="ChEBI" id="CHEBI:58894"/>
        <dbReference type="ChEBI" id="CHEBI:456216"/>
        <dbReference type="EC" id="6.3.5.11"/>
    </reaction>
</comment>
<dbReference type="SUPFAM" id="SSF52540">
    <property type="entry name" value="P-loop containing nucleoside triphosphate hydrolases"/>
    <property type="match status" value="1"/>
</dbReference>
<dbReference type="GO" id="GO:0015948">
    <property type="term" value="P:methanogenesis"/>
    <property type="evidence" value="ECO:0007669"/>
    <property type="project" value="UniProtKB-KW"/>
</dbReference>
<dbReference type="CDD" id="cd03130">
    <property type="entry name" value="GATase1_CobB"/>
    <property type="match status" value="1"/>
</dbReference>
<dbReference type="InterPro" id="IPR002586">
    <property type="entry name" value="CobQ/CobB/MinD/ParA_Nub-bd_dom"/>
</dbReference>
<feature type="domain" description="CobB/CobQ-like glutamine amidotransferase" evidence="10">
    <location>
        <begin position="246"/>
        <end position="433"/>
    </location>
</feature>
<evidence type="ECO:0000256" key="6">
    <source>
        <dbReference type="ARBA" id="ARBA00022842"/>
    </source>
</evidence>
<evidence type="ECO:0000256" key="2">
    <source>
        <dbReference type="ARBA" id="ARBA00022573"/>
    </source>
</evidence>
<dbReference type="PANTHER" id="PTHR43873:SF1">
    <property type="entry name" value="COBYRINATE A,C-DIAMIDE SYNTHASE"/>
    <property type="match status" value="1"/>
</dbReference>
<evidence type="ECO:0000313" key="12">
    <source>
        <dbReference type="Proteomes" id="UP000612009"/>
    </source>
</evidence>
<keyword evidence="5 8" id="KW-0067">ATP-binding</keyword>
<dbReference type="PANTHER" id="PTHR43873">
    <property type="entry name" value="COBYRINATE A,C-DIAMIDE SYNTHASE"/>
    <property type="match status" value="1"/>
</dbReference>
<dbReference type="InterPro" id="IPR029062">
    <property type="entry name" value="Class_I_gatase-like"/>
</dbReference>
<dbReference type="Pfam" id="PF07685">
    <property type="entry name" value="GATase_3"/>
    <property type="match status" value="1"/>
</dbReference>
<dbReference type="Pfam" id="PF01656">
    <property type="entry name" value="CbiA"/>
    <property type="match status" value="1"/>
</dbReference>
<evidence type="ECO:0000313" key="11">
    <source>
        <dbReference type="EMBL" id="CAD6494221.1"/>
    </source>
</evidence>
<dbReference type="HAMAP" id="MF_00027">
    <property type="entry name" value="CobB_CbiA"/>
    <property type="match status" value="1"/>
</dbReference>
<keyword evidence="4 8" id="KW-0547">Nucleotide-binding</keyword>
<dbReference type="CDD" id="cd05388">
    <property type="entry name" value="CobB_N"/>
    <property type="match status" value="1"/>
</dbReference>
<dbReference type="NCBIfam" id="TIGR00379">
    <property type="entry name" value="cobB"/>
    <property type="match status" value="1"/>
</dbReference>